<accession>A0A9Q9ARQ2</accession>
<dbReference type="AlphaFoldDB" id="A0A9Q9ARQ2"/>
<dbReference type="Proteomes" id="UP001056384">
    <property type="component" value="Chromosome 6"/>
</dbReference>
<keyword evidence="3" id="KW-1185">Reference proteome</keyword>
<gene>
    <name evidence="2" type="ORF">Slin15195_G078510</name>
</gene>
<feature type="transmembrane region" description="Helical" evidence="1">
    <location>
        <begin position="142"/>
        <end position="167"/>
    </location>
</feature>
<organism evidence="2 3">
    <name type="scientific">Septoria linicola</name>
    <dbReference type="NCBI Taxonomy" id="215465"/>
    <lineage>
        <taxon>Eukaryota</taxon>
        <taxon>Fungi</taxon>
        <taxon>Dikarya</taxon>
        <taxon>Ascomycota</taxon>
        <taxon>Pezizomycotina</taxon>
        <taxon>Dothideomycetes</taxon>
        <taxon>Dothideomycetidae</taxon>
        <taxon>Mycosphaerellales</taxon>
        <taxon>Mycosphaerellaceae</taxon>
        <taxon>Septoria</taxon>
    </lineage>
</organism>
<proteinExistence type="predicted"/>
<keyword evidence="1" id="KW-0812">Transmembrane</keyword>
<dbReference type="Pfam" id="PF06966">
    <property type="entry name" value="DUF1295"/>
    <property type="match status" value="1"/>
</dbReference>
<name>A0A9Q9ARQ2_9PEZI</name>
<protein>
    <submittedName>
        <fullName evidence="2">Uncharacterized protein</fullName>
    </submittedName>
</protein>
<reference evidence="2" key="1">
    <citation type="submission" date="2022-06" db="EMBL/GenBank/DDBJ databases">
        <title>Complete genome sequences of two strains of the flax pathogen Septoria linicola.</title>
        <authorList>
            <person name="Lapalu N."/>
            <person name="Simon A."/>
            <person name="Demenou B."/>
            <person name="Paumier D."/>
            <person name="Guillot M.-P."/>
            <person name="Gout L."/>
            <person name="Valade R."/>
        </authorList>
    </citation>
    <scope>NUCLEOTIDE SEQUENCE</scope>
    <source>
        <strain evidence="2">SE15195</strain>
    </source>
</reference>
<feature type="transmembrane region" description="Helical" evidence="1">
    <location>
        <begin position="112"/>
        <end position="136"/>
    </location>
</feature>
<dbReference type="Gene3D" id="1.20.120.1630">
    <property type="match status" value="1"/>
</dbReference>
<keyword evidence="1" id="KW-0472">Membrane</keyword>
<dbReference type="InterPro" id="IPR010721">
    <property type="entry name" value="UstE-like"/>
</dbReference>
<keyword evidence="1" id="KW-1133">Transmembrane helix</keyword>
<evidence type="ECO:0000313" key="2">
    <source>
        <dbReference type="EMBL" id="USW54532.1"/>
    </source>
</evidence>
<evidence type="ECO:0000313" key="3">
    <source>
        <dbReference type="Proteomes" id="UP001056384"/>
    </source>
</evidence>
<dbReference type="EMBL" id="CP099423">
    <property type="protein sequence ID" value="USW54532.1"/>
    <property type="molecule type" value="Genomic_DNA"/>
</dbReference>
<sequence>MSNTKVPSAQNYDPGAWFWATRRKESSPLGASVWYLVRSLDIPLQYWLLTSGAGIRLLDWTGLRPVPQAVVSGEYLGLSAYYALIEGMAVGSSAKQIYWKAFIGEQRFPASFALIVAIYNSVLNSINVLLALWAVASQSNGGIASIVTASSLSVKVGVLLYAAGLFVEWYSEIQRKQFKADGRNDGKPYADGLWSLATNINYGGYTLWSVGFALVCGGCINRASPSMDAYSQKRLGISAGYMIGEQVIACI</sequence>
<evidence type="ECO:0000256" key="1">
    <source>
        <dbReference type="SAM" id="Phobius"/>
    </source>
</evidence>
<dbReference type="OrthoDB" id="67965at2759"/>